<name>A0A931I7B4_9NOCA</name>
<dbReference type="AlphaFoldDB" id="A0A931I7B4"/>
<gene>
    <name evidence="2" type="ORF">IT779_06705</name>
</gene>
<keyword evidence="3" id="KW-1185">Reference proteome</keyword>
<evidence type="ECO:0000313" key="2">
    <source>
        <dbReference type="EMBL" id="MBH0775974.1"/>
    </source>
</evidence>
<feature type="chain" id="PRO_5037886623" description="Secreted protein" evidence="1">
    <location>
        <begin position="25"/>
        <end position="71"/>
    </location>
</feature>
<evidence type="ECO:0000313" key="3">
    <source>
        <dbReference type="Proteomes" id="UP000655751"/>
    </source>
</evidence>
<reference evidence="2" key="1">
    <citation type="submission" date="2020-11" db="EMBL/GenBank/DDBJ databases">
        <title>Nocardia NEAU-351.nov., a novel actinomycete isolated from the cow dung.</title>
        <authorList>
            <person name="Zhang X."/>
        </authorList>
    </citation>
    <scope>NUCLEOTIDE SEQUENCE</scope>
    <source>
        <strain evidence="2">NEAU-351</strain>
    </source>
</reference>
<evidence type="ECO:0008006" key="4">
    <source>
        <dbReference type="Google" id="ProtNLM"/>
    </source>
</evidence>
<dbReference type="RefSeq" id="WP_196148273.1">
    <property type="nucleotide sequence ID" value="NZ_JADMLG010000002.1"/>
</dbReference>
<accession>A0A931I7B4</accession>
<proteinExistence type="predicted"/>
<dbReference type="EMBL" id="JADMLG010000002">
    <property type="protein sequence ID" value="MBH0775974.1"/>
    <property type="molecule type" value="Genomic_DNA"/>
</dbReference>
<keyword evidence="1" id="KW-0732">Signal</keyword>
<protein>
    <recommendedName>
        <fullName evidence="4">Secreted protein</fullName>
    </recommendedName>
</protein>
<evidence type="ECO:0000256" key="1">
    <source>
        <dbReference type="SAM" id="SignalP"/>
    </source>
</evidence>
<organism evidence="2 3">
    <name type="scientific">Nocardia bovistercoris</name>
    <dbReference type="NCBI Taxonomy" id="2785916"/>
    <lineage>
        <taxon>Bacteria</taxon>
        <taxon>Bacillati</taxon>
        <taxon>Actinomycetota</taxon>
        <taxon>Actinomycetes</taxon>
        <taxon>Mycobacteriales</taxon>
        <taxon>Nocardiaceae</taxon>
        <taxon>Nocardia</taxon>
    </lineage>
</organism>
<sequence>MKRVLAIAVCAVAVPLAAAQGANAANSEDPRAVAGGDCWPAQGSAAMCVPFDQFLRWFLPSLSANSGSGQP</sequence>
<comment type="caution">
    <text evidence="2">The sequence shown here is derived from an EMBL/GenBank/DDBJ whole genome shotgun (WGS) entry which is preliminary data.</text>
</comment>
<feature type="signal peptide" evidence="1">
    <location>
        <begin position="1"/>
        <end position="24"/>
    </location>
</feature>
<dbReference type="Proteomes" id="UP000655751">
    <property type="component" value="Unassembled WGS sequence"/>
</dbReference>